<dbReference type="EMBL" id="CALNXJ010000023">
    <property type="protein sequence ID" value="CAH3127789.1"/>
    <property type="molecule type" value="Genomic_DNA"/>
</dbReference>
<name>A0AAU9WVI8_9CNID</name>
<reference evidence="1 2" key="1">
    <citation type="submission" date="2022-05" db="EMBL/GenBank/DDBJ databases">
        <authorList>
            <consortium name="Genoscope - CEA"/>
            <person name="William W."/>
        </authorList>
    </citation>
    <scope>NUCLEOTIDE SEQUENCE [LARGE SCALE GENOMIC DNA]</scope>
</reference>
<organism evidence="1 2">
    <name type="scientific">Pocillopora meandrina</name>
    <dbReference type="NCBI Taxonomy" id="46732"/>
    <lineage>
        <taxon>Eukaryota</taxon>
        <taxon>Metazoa</taxon>
        <taxon>Cnidaria</taxon>
        <taxon>Anthozoa</taxon>
        <taxon>Hexacorallia</taxon>
        <taxon>Scleractinia</taxon>
        <taxon>Astrocoeniina</taxon>
        <taxon>Pocilloporidae</taxon>
        <taxon>Pocillopora</taxon>
    </lineage>
</organism>
<accession>A0AAU9WVI8</accession>
<evidence type="ECO:0000313" key="2">
    <source>
        <dbReference type="Proteomes" id="UP001159428"/>
    </source>
</evidence>
<sequence length="191" mass="22813">MARNEGTLVGLEKKKQFQFNYRKRINGFKLIRRGSKHQAIVKKDVIKKIQPFDPNIYERLMKREISEWDIKYDFWYSSEDRGNILPHLGLSTFTDFRRMPEYLQRNPEELWQLDEHSPFPDEVEIVMPDDRPFKGHIRPKGGLDTPFTKDNIIELRYDNRYMIVIPYKVKHNNSSDAEMPSLEEIHSITKG</sequence>
<comment type="caution">
    <text evidence="1">The sequence shown here is derived from an EMBL/GenBank/DDBJ whole genome shotgun (WGS) entry which is preliminary data.</text>
</comment>
<gene>
    <name evidence="1" type="ORF">PMEA_00013022</name>
</gene>
<dbReference type="Proteomes" id="UP001159428">
    <property type="component" value="Unassembled WGS sequence"/>
</dbReference>
<dbReference type="AlphaFoldDB" id="A0AAU9WVI8"/>
<proteinExistence type="predicted"/>
<evidence type="ECO:0000313" key="1">
    <source>
        <dbReference type="EMBL" id="CAH3127789.1"/>
    </source>
</evidence>
<protein>
    <submittedName>
        <fullName evidence="1">Uncharacterized protein</fullName>
    </submittedName>
</protein>
<keyword evidence="2" id="KW-1185">Reference proteome</keyword>